<proteinExistence type="predicted"/>
<keyword evidence="1" id="KW-0732">Signal</keyword>
<keyword evidence="3" id="KW-1185">Reference proteome</keyword>
<name>A0A9P6TGB2_9BASI</name>
<evidence type="ECO:0000313" key="3">
    <source>
        <dbReference type="Proteomes" id="UP000886653"/>
    </source>
</evidence>
<reference evidence="2" key="1">
    <citation type="submission" date="2013-11" db="EMBL/GenBank/DDBJ databases">
        <title>Genome sequence of the fusiform rust pathogen reveals effectors for host alternation and coevolution with pine.</title>
        <authorList>
            <consortium name="DOE Joint Genome Institute"/>
            <person name="Smith K."/>
            <person name="Pendleton A."/>
            <person name="Kubisiak T."/>
            <person name="Anderson C."/>
            <person name="Salamov A."/>
            <person name="Aerts A."/>
            <person name="Riley R."/>
            <person name="Clum A."/>
            <person name="Lindquist E."/>
            <person name="Ence D."/>
            <person name="Campbell M."/>
            <person name="Kronenberg Z."/>
            <person name="Feau N."/>
            <person name="Dhillon B."/>
            <person name="Hamelin R."/>
            <person name="Burleigh J."/>
            <person name="Smith J."/>
            <person name="Yandell M."/>
            <person name="Nelson C."/>
            <person name="Grigoriev I."/>
            <person name="Davis J."/>
        </authorList>
    </citation>
    <scope>NUCLEOTIDE SEQUENCE</scope>
    <source>
        <strain evidence="2">G11</strain>
    </source>
</reference>
<organism evidence="2 3">
    <name type="scientific">Cronartium quercuum f. sp. fusiforme G11</name>
    <dbReference type="NCBI Taxonomy" id="708437"/>
    <lineage>
        <taxon>Eukaryota</taxon>
        <taxon>Fungi</taxon>
        <taxon>Dikarya</taxon>
        <taxon>Basidiomycota</taxon>
        <taxon>Pucciniomycotina</taxon>
        <taxon>Pucciniomycetes</taxon>
        <taxon>Pucciniales</taxon>
        <taxon>Coleosporiaceae</taxon>
        <taxon>Cronartium</taxon>
    </lineage>
</organism>
<evidence type="ECO:0000256" key="1">
    <source>
        <dbReference type="SAM" id="SignalP"/>
    </source>
</evidence>
<feature type="signal peptide" evidence="1">
    <location>
        <begin position="1"/>
        <end position="19"/>
    </location>
</feature>
<dbReference type="AlphaFoldDB" id="A0A9P6TGB2"/>
<comment type="caution">
    <text evidence="2">The sequence shown here is derived from an EMBL/GenBank/DDBJ whole genome shotgun (WGS) entry which is preliminary data.</text>
</comment>
<sequence length="214" mass="23236">MCFLTWLMSAVVCLDDVGSSVVQALSRTLKNDVESEIFPIYFQAASCDFEGPDYDPVRRFPGTCRIDDQGPSSPKIYHDVNPTMIMFISFRQRFLGTLALGVILLAIVSCEGDQKSNISTSDQKGTTTLNCDGEKVNITDLAVCNGTLPFGYLTPDFGFYLPNQCPKMASGTCSCGEEGSTSPFRCNVSPDVFPNVGKITLTCSAHHDCPSPNL</sequence>
<protein>
    <submittedName>
        <fullName evidence="2">Uncharacterized protein</fullName>
    </submittedName>
</protein>
<dbReference type="EMBL" id="MU167217">
    <property type="protein sequence ID" value="KAG0150804.1"/>
    <property type="molecule type" value="Genomic_DNA"/>
</dbReference>
<feature type="chain" id="PRO_5040255802" evidence="1">
    <location>
        <begin position="20"/>
        <end position="214"/>
    </location>
</feature>
<dbReference type="Proteomes" id="UP000886653">
    <property type="component" value="Unassembled WGS sequence"/>
</dbReference>
<gene>
    <name evidence="2" type="ORF">CROQUDRAFT_104179</name>
</gene>
<accession>A0A9P6TGB2</accession>
<evidence type="ECO:0000313" key="2">
    <source>
        <dbReference type="EMBL" id="KAG0150804.1"/>
    </source>
</evidence>